<dbReference type="Gene3D" id="1.25.40.20">
    <property type="entry name" value="Ankyrin repeat-containing domain"/>
    <property type="match status" value="3"/>
</dbReference>
<evidence type="ECO:0000256" key="1">
    <source>
        <dbReference type="ARBA" id="ARBA00022737"/>
    </source>
</evidence>
<accession>A0A8J3VSX1</accession>
<comment type="caution">
    <text evidence="5">The sequence shown here is derived from an EMBL/GenBank/DDBJ whole genome shotgun (WGS) entry which is preliminary data.</text>
</comment>
<dbReference type="InterPro" id="IPR050745">
    <property type="entry name" value="Multifunctional_regulatory"/>
</dbReference>
<reference evidence="5" key="1">
    <citation type="submission" date="2021-01" db="EMBL/GenBank/DDBJ databases">
        <title>Whole genome shotgun sequence of Rugosimonospora africana NBRC 104875.</title>
        <authorList>
            <person name="Komaki H."/>
            <person name="Tamura T."/>
        </authorList>
    </citation>
    <scope>NUCLEOTIDE SEQUENCE</scope>
    <source>
        <strain evidence="5">NBRC 104875</strain>
    </source>
</reference>
<evidence type="ECO:0000313" key="6">
    <source>
        <dbReference type="Proteomes" id="UP000642748"/>
    </source>
</evidence>
<dbReference type="PANTHER" id="PTHR24189">
    <property type="entry name" value="MYOTROPHIN"/>
    <property type="match status" value="1"/>
</dbReference>
<evidence type="ECO:0000313" key="5">
    <source>
        <dbReference type="EMBL" id="GIH16918.1"/>
    </source>
</evidence>
<dbReference type="PROSITE" id="PS50297">
    <property type="entry name" value="ANK_REP_REGION"/>
    <property type="match status" value="1"/>
</dbReference>
<dbReference type="PROSITE" id="PS50088">
    <property type="entry name" value="ANK_REPEAT"/>
    <property type="match status" value="1"/>
</dbReference>
<keyword evidence="6" id="KW-1185">Reference proteome</keyword>
<organism evidence="5 6">
    <name type="scientific">Rugosimonospora africana</name>
    <dbReference type="NCBI Taxonomy" id="556532"/>
    <lineage>
        <taxon>Bacteria</taxon>
        <taxon>Bacillati</taxon>
        <taxon>Actinomycetota</taxon>
        <taxon>Actinomycetes</taxon>
        <taxon>Micromonosporales</taxon>
        <taxon>Micromonosporaceae</taxon>
        <taxon>Rugosimonospora</taxon>
    </lineage>
</organism>
<dbReference type="PANTHER" id="PTHR24189:SF50">
    <property type="entry name" value="ANKYRIN REPEAT AND SOCS BOX PROTEIN 2"/>
    <property type="match status" value="1"/>
</dbReference>
<feature type="repeat" description="ANK" evidence="3">
    <location>
        <begin position="436"/>
        <end position="468"/>
    </location>
</feature>
<dbReference type="InterPro" id="IPR036770">
    <property type="entry name" value="Ankyrin_rpt-contain_sf"/>
</dbReference>
<feature type="region of interest" description="Disordered" evidence="4">
    <location>
        <begin position="490"/>
        <end position="509"/>
    </location>
</feature>
<keyword evidence="1" id="KW-0677">Repeat</keyword>
<evidence type="ECO:0008006" key="7">
    <source>
        <dbReference type="Google" id="ProtNLM"/>
    </source>
</evidence>
<dbReference type="Proteomes" id="UP000642748">
    <property type="component" value="Unassembled WGS sequence"/>
</dbReference>
<name>A0A8J3VSX1_9ACTN</name>
<gene>
    <name evidence="5" type="ORF">Raf01_50900</name>
</gene>
<dbReference type="Pfam" id="PF12796">
    <property type="entry name" value="Ank_2"/>
    <property type="match status" value="1"/>
</dbReference>
<sequence length="509" mass="55111">MPAVSLSDNPHLGYLRNRARELQRGVRRGDPDALRRLADQRVDVPGEPTAFPLSGAQLTVARECGFASWPRLRRYLDVVAQYRWDAAPEPAGAGDVAGEFCRLACLTYANDGPVRWQRARDLLAEHPTVTRDSVWAAAAAVDVAAVRAQLAAEPALARRRGGPYQWRPLFYLAYSRLDPAVPVGAVLEIARLLLDNGADPDEGYLWNGLPTPFTLLTGAFGEGEQGPERQPRHPHSLALARLLLDAGANPSDGQTLYNRMFRPDDDHLALLFEYGLGVGDGGVWKRRLGEALESPADMMRGQLAWAIDHDFLDRVRLLVRHGVDIVSPLDDGRTPAARAAWSARRAIVEFLVAHGAPAPDPDPVDDLIGAAMAADRPAVRRLVDAYPEVAEQARQRRPGLLVWAAADGRREAVALIAELGFDVNALGRGDTPGETPWNTALHEAAASGDLDLARALLALGADPDITDARFAGTPLGWARHFERQAMVELLEPVTTEPPPGDDGSTGSTP</sequence>
<proteinExistence type="predicted"/>
<evidence type="ECO:0000256" key="2">
    <source>
        <dbReference type="ARBA" id="ARBA00023043"/>
    </source>
</evidence>
<dbReference type="SMART" id="SM00248">
    <property type="entry name" value="ANK"/>
    <property type="match status" value="5"/>
</dbReference>
<keyword evidence="2 3" id="KW-0040">ANK repeat</keyword>
<protein>
    <recommendedName>
        <fullName evidence="7">Ankyrin repeat-containing protein</fullName>
    </recommendedName>
</protein>
<dbReference type="RefSeq" id="WP_203920494.1">
    <property type="nucleotide sequence ID" value="NZ_BONZ01000049.1"/>
</dbReference>
<dbReference type="EMBL" id="BONZ01000049">
    <property type="protein sequence ID" value="GIH16918.1"/>
    <property type="molecule type" value="Genomic_DNA"/>
</dbReference>
<dbReference type="SUPFAM" id="SSF48403">
    <property type="entry name" value="Ankyrin repeat"/>
    <property type="match status" value="1"/>
</dbReference>
<dbReference type="InterPro" id="IPR002110">
    <property type="entry name" value="Ankyrin_rpt"/>
</dbReference>
<evidence type="ECO:0000256" key="3">
    <source>
        <dbReference type="PROSITE-ProRule" id="PRU00023"/>
    </source>
</evidence>
<evidence type="ECO:0000256" key="4">
    <source>
        <dbReference type="SAM" id="MobiDB-lite"/>
    </source>
</evidence>
<dbReference type="AlphaFoldDB" id="A0A8J3VSX1"/>